<proteinExistence type="predicted"/>
<dbReference type="Pfam" id="PF03140">
    <property type="entry name" value="DUF247"/>
    <property type="match status" value="1"/>
</dbReference>
<keyword evidence="2" id="KW-1185">Reference proteome</keyword>
<evidence type="ECO:0000313" key="1">
    <source>
        <dbReference type="EMBL" id="KAH0450764.1"/>
    </source>
</evidence>
<dbReference type="PANTHER" id="PTHR31170:SF25">
    <property type="entry name" value="BNAA09G04570D PROTEIN"/>
    <property type="match status" value="1"/>
</dbReference>
<dbReference type="InterPro" id="IPR004158">
    <property type="entry name" value="DUF247_pln"/>
</dbReference>
<dbReference type="AlphaFoldDB" id="A0AAV7FMG4"/>
<reference evidence="1 2" key="1">
    <citation type="journal article" date="2021" name="Hortic Res">
        <title>Chromosome-scale assembly of the Dendrobium chrysotoxum genome enhances the understanding of orchid evolution.</title>
        <authorList>
            <person name="Zhang Y."/>
            <person name="Zhang G.Q."/>
            <person name="Zhang D."/>
            <person name="Liu X.D."/>
            <person name="Xu X.Y."/>
            <person name="Sun W.H."/>
            <person name="Yu X."/>
            <person name="Zhu X."/>
            <person name="Wang Z.W."/>
            <person name="Zhao X."/>
            <person name="Zhong W.Y."/>
            <person name="Chen H."/>
            <person name="Yin W.L."/>
            <person name="Huang T."/>
            <person name="Niu S.C."/>
            <person name="Liu Z.J."/>
        </authorList>
    </citation>
    <scope>NUCLEOTIDE SEQUENCE [LARGE SCALE GENOMIC DNA]</scope>
    <source>
        <strain evidence="1">Lindl</strain>
    </source>
</reference>
<name>A0AAV7FMG4_DENCH</name>
<protein>
    <submittedName>
        <fullName evidence="1">Uncharacterized protein</fullName>
    </submittedName>
</protein>
<dbReference type="PANTHER" id="PTHR31170">
    <property type="entry name" value="BNAC04G53230D PROTEIN"/>
    <property type="match status" value="1"/>
</dbReference>
<dbReference type="Proteomes" id="UP000775213">
    <property type="component" value="Unassembled WGS sequence"/>
</dbReference>
<dbReference type="EMBL" id="JAGFBR010000018">
    <property type="protein sequence ID" value="KAH0450764.1"/>
    <property type="molecule type" value="Genomic_DNA"/>
</dbReference>
<gene>
    <name evidence="1" type="ORF">IEQ34_021456</name>
</gene>
<comment type="caution">
    <text evidence="1">The sequence shown here is derived from an EMBL/GenBank/DDBJ whole genome shotgun (WGS) entry which is preliminary data.</text>
</comment>
<evidence type="ECO:0000313" key="2">
    <source>
        <dbReference type="Proteomes" id="UP000775213"/>
    </source>
</evidence>
<organism evidence="1 2">
    <name type="scientific">Dendrobium chrysotoxum</name>
    <name type="common">Orchid</name>
    <dbReference type="NCBI Taxonomy" id="161865"/>
    <lineage>
        <taxon>Eukaryota</taxon>
        <taxon>Viridiplantae</taxon>
        <taxon>Streptophyta</taxon>
        <taxon>Embryophyta</taxon>
        <taxon>Tracheophyta</taxon>
        <taxon>Spermatophyta</taxon>
        <taxon>Magnoliopsida</taxon>
        <taxon>Liliopsida</taxon>
        <taxon>Asparagales</taxon>
        <taxon>Orchidaceae</taxon>
        <taxon>Epidendroideae</taxon>
        <taxon>Malaxideae</taxon>
        <taxon>Dendrobiinae</taxon>
        <taxon>Dendrobium</taxon>
    </lineage>
</organism>
<accession>A0AAV7FMG4</accession>
<sequence length="307" mass="35174">MREVEPCLIAFYEGLQIEEGDEDCLERGRFRYRDWHKEKDEFLKLMIINDCFALEIMLANKRYATGEQREYDFRDLVFGAERMIYLFPDLKQDMLLLQNQLPLLALTTLAAIDVNTLIKAFYNLSSSSPEGQIISEGLNDPAKQSFYILDLYRKILTSEGEYLPSYKQNLESATELRNAGVSFYKSNTKSFRDISFNGSILSLPPLKVDDATESSLLNIMAFERLHATAGNEVTAYAFFMAGLIRTADEVALLRTDEIIMGWVGANGNIANIFNKITKEKTLVLFKEDIQVDVNGKLNTYCKKRMHR</sequence>